<sequence>MCRGQAAKGLLTKLPHLISKSSGLAQLGVGTVTGLTTGCVMSKLGKTAVAVTGTGILLAQVAHSQGWGSMDWKKIKTKAHETTKAIDTKYHNTKFSSNMKEFSQTNPYFTAGFVGGFLIGMGI</sequence>
<evidence type="ECO:0008006" key="9">
    <source>
        <dbReference type="Google" id="ProtNLM"/>
    </source>
</evidence>
<comment type="similarity">
    <text evidence="2">Belongs to the FUN14 family.</text>
</comment>
<keyword evidence="3" id="KW-0812">Transmembrane</keyword>
<organism evidence="6">
    <name type="scientific">Photinus pyralis</name>
    <name type="common">Common eastern firefly</name>
    <name type="synonym">Lampyris pyralis</name>
    <dbReference type="NCBI Taxonomy" id="7054"/>
    <lineage>
        <taxon>Eukaryota</taxon>
        <taxon>Metazoa</taxon>
        <taxon>Ecdysozoa</taxon>
        <taxon>Arthropoda</taxon>
        <taxon>Hexapoda</taxon>
        <taxon>Insecta</taxon>
        <taxon>Pterygota</taxon>
        <taxon>Neoptera</taxon>
        <taxon>Endopterygota</taxon>
        <taxon>Coleoptera</taxon>
        <taxon>Polyphaga</taxon>
        <taxon>Elateriformia</taxon>
        <taxon>Elateroidea</taxon>
        <taxon>Lampyridae</taxon>
        <taxon>Lampyrinae</taxon>
        <taxon>Photinus</taxon>
    </lineage>
</organism>
<dbReference type="GO" id="GO:0000422">
    <property type="term" value="P:autophagy of mitochondrion"/>
    <property type="evidence" value="ECO:0007669"/>
    <property type="project" value="TreeGrafter"/>
</dbReference>
<gene>
    <name evidence="7" type="ORF">PPYR_04625</name>
</gene>
<dbReference type="Pfam" id="PF04930">
    <property type="entry name" value="FUN14"/>
    <property type="match status" value="1"/>
</dbReference>
<protein>
    <recommendedName>
        <fullName evidence="9">FUN14 domain-containing protein</fullName>
    </recommendedName>
</protein>
<reference evidence="6" key="1">
    <citation type="journal article" date="2016" name="Sci. Rep.">
        <title>Molecular characterization of firefly nuptial gifts: a multi-omics approach sheds light on postcopulatory sexual selection.</title>
        <authorList>
            <person name="Al-Wathiqui N."/>
            <person name="Fallon T.R."/>
            <person name="South A."/>
            <person name="Weng J.K."/>
            <person name="Lewis S.M."/>
        </authorList>
    </citation>
    <scope>NUCLEOTIDE SEQUENCE</scope>
</reference>
<dbReference type="EMBL" id="VVIM01000002">
    <property type="protein sequence ID" value="KAB0802439.1"/>
    <property type="molecule type" value="Genomic_DNA"/>
</dbReference>
<evidence type="ECO:0000313" key="7">
    <source>
        <dbReference type="EMBL" id="KAB0802439.1"/>
    </source>
</evidence>
<dbReference type="PANTHER" id="PTHR21346">
    <property type="entry name" value="FUN14 DOMAIN CONTAINING"/>
    <property type="match status" value="1"/>
</dbReference>
<dbReference type="EMBL" id="GEZM01078453">
    <property type="protein sequence ID" value="JAV62699.1"/>
    <property type="molecule type" value="Transcribed_RNA"/>
</dbReference>
<dbReference type="PANTHER" id="PTHR21346:SF0">
    <property type="entry name" value="RE45833P"/>
    <property type="match status" value="1"/>
</dbReference>
<evidence type="ECO:0000313" key="8">
    <source>
        <dbReference type="Proteomes" id="UP000327044"/>
    </source>
</evidence>
<reference evidence="7" key="3">
    <citation type="submission" date="2019-08" db="EMBL/GenBank/DDBJ databases">
        <authorList>
            <consortium name="Photinus pyralis genome working group"/>
            <person name="Fallon T.R."/>
            <person name="Sander Lower S.E."/>
            <person name="Weng J.-K."/>
        </authorList>
    </citation>
    <scope>NUCLEOTIDE SEQUENCE</scope>
    <source>
        <strain evidence="7">1611_PpyrPB1</strain>
        <tissue evidence="7">Whole body</tissue>
    </source>
</reference>
<accession>A0A1Y1KTF7</accession>
<dbReference type="InParanoid" id="A0A1Y1KTF7"/>
<name>A0A1Y1KTF7_PHOPY</name>
<dbReference type="Proteomes" id="UP000327044">
    <property type="component" value="Unassembled WGS sequence"/>
</dbReference>
<dbReference type="GO" id="GO:0005741">
    <property type="term" value="C:mitochondrial outer membrane"/>
    <property type="evidence" value="ECO:0007669"/>
    <property type="project" value="UniProtKB-SubCell"/>
</dbReference>
<dbReference type="EMBL" id="GEZM01078451">
    <property type="protein sequence ID" value="JAV62702.1"/>
    <property type="molecule type" value="Transcribed_RNA"/>
</dbReference>
<evidence type="ECO:0000256" key="3">
    <source>
        <dbReference type="ARBA" id="ARBA00022692"/>
    </source>
</evidence>
<evidence type="ECO:0000256" key="5">
    <source>
        <dbReference type="ARBA" id="ARBA00023136"/>
    </source>
</evidence>
<dbReference type="EMBL" id="GEZM01078455">
    <property type="protein sequence ID" value="JAV62696.1"/>
    <property type="molecule type" value="Transcribed_RNA"/>
</dbReference>
<dbReference type="InterPro" id="IPR007014">
    <property type="entry name" value="FUN14"/>
</dbReference>
<proteinExistence type="inferred from homology"/>
<keyword evidence="5" id="KW-0472">Membrane</keyword>
<comment type="subcellular location">
    <subcellularLocation>
        <location evidence="1">Mitochondrion outer membrane</location>
        <topology evidence="1">Multi-pass membrane protein</topology>
    </subcellularLocation>
</comment>
<dbReference type="OrthoDB" id="163794at2759"/>
<dbReference type="EMBL" id="GEZM01078454">
    <property type="protein sequence ID" value="JAV62697.1"/>
    <property type="molecule type" value="Transcribed_RNA"/>
</dbReference>
<evidence type="ECO:0000256" key="2">
    <source>
        <dbReference type="ARBA" id="ARBA00009160"/>
    </source>
</evidence>
<evidence type="ECO:0000256" key="4">
    <source>
        <dbReference type="ARBA" id="ARBA00022989"/>
    </source>
</evidence>
<evidence type="ECO:0000256" key="1">
    <source>
        <dbReference type="ARBA" id="ARBA00004374"/>
    </source>
</evidence>
<dbReference type="AlphaFoldDB" id="A0A1Y1KTF7"/>
<reference evidence="7 8" key="2">
    <citation type="journal article" date="2018" name="Elife">
        <title>Firefly genomes illuminate parallel origins of bioluminescence in beetles.</title>
        <authorList>
            <person name="Fallon T.R."/>
            <person name="Lower S.E."/>
            <person name="Chang C.H."/>
            <person name="Bessho-Uehara M."/>
            <person name="Martin G.J."/>
            <person name="Bewick A.J."/>
            <person name="Behringer M."/>
            <person name="Debat H.J."/>
            <person name="Wong I."/>
            <person name="Day J.C."/>
            <person name="Suvorov A."/>
            <person name="Silva C.J."/>
            <person name="Stanger-Hall K.F."/>
            <person name="Hall D.W."/>
            <person name="Schmitz R.J."/>
            <person name="Nelson D.R."/>
            <person name="Lewis S.M."/>
            <person name="Shigenobu S."/>
            <person name="Bybee S.M."/>
            <person name="Larracuente A.M."/>
            <person name="Oba Y."/>
            <person name="Weng J.K."/>
        </authorList>
    </citation>
    <scope>NUCLEOTIDE SEQUENCE [LARGE SCALE GENOMIC DNA]</scope>
    <source>
        <strain evidence="7">1611_PpyrPB1</strain>
        <tissue evidence="7">Whole body</tissue>
    </source>
</reference>
<dbReference type="EMBL" id="GEZM01078452">
    <property type="protein sequence ID" value="JAV62700.1"/>
    <property type="molecule type" value="Transcribed_RNA"/>
</dbReference>
<keyword evidence="4" id="KW-1133">Transmembrane helix</keyword>
<evidence type="ECO:0000313" key="6">
    <source>
        <dbReference type="EMBL" id="JAV62696.1"/>
    </source>
</evidence>
<keyword evidence="8" id="KW-1185">Reference proteome</keyword>